<keyword evidence="2" id="KW-1185">Reference proteome</keyword>
<dbReference type="OrthoDB" id="5916324at2"/>
<sequence>MNEIQVWLDQVKVWYFATSTNGVSGIRDDTILVEAINNTPTGMFVSVDSHLHSEAIAYWLDACLQLSNTYQHQGKIDLAFSYLQFAYSKVQEMATTQDQDPDMKRWCLKKLDTMIVGLMEFCQRQHEDKWHQQSIELVNFHVLFMEGQYHQNLAYPSNNGIGF</sequence>
<dbReference type="AlphaFoldDB" id="A0A2T3NUX0"/>
<evidence type="ECO:0000313" key="1">
    <source>
        <dbReference type="EMBL" id="PSW20096.1"/>
    </source>
</evidence>
<organism evidence="1 2">
    <name type="scientific">Photobacterium sanctipauli</name>
    <dbReference type="NCBI Taxonomy" id="1342794"/>
    <lineage>
        <taxon>Bacteria</taxon>
        <taxon>Pseudomonadati</taxon>
        <taxon>Pseudomonadota</taxon>
        <taxon>Gammaproteobacteria</taxon>
        <taxon>Vibrionales</taxon>
        <taxon>Vibrionaceae</taxon>
        <taxon>Photobacterium</taxon>
    </lineage>
</organism>
<proteinExistence type="predicted"/>
<comment type="caution">
    <text evidence="1">The sequence shown here is derived from an EMBL/GenBank/DDBJ whole genome shotgun (WGS) entry which is preliminary data.</text>
</comment>
<gene>
    <name evidence="1" type="ORF">C9I98_08530</name>
</gene>
<dbReference type="Proteomes" id="UP000241771">
    <property type="component" value="Unassembled WGS sequence"/>
</dbReference>
<accession>A0A2T3NUX0</accession>
<protein>
    <recommendedName>
        <fullName evidence="3">Transcriptional regulator</fullName>
    </recommendedName>
</protein>
<dbReference type="EMBL" id="PYMA01000004">
    <property type="protein sequence ID" value="PSW20096.1"/>
    <property type="molecule type" value="Genomic_DNA"/>
</dbReference>
<dbReference type="RefSeq" id="WP_036831152.1">
    <property type="nucleotide sequence ID" value="NZ_JGVO01001576.1"/>
</dbReference>
<evidence type="ECO:0000313" key="2">
    <source>
        <dbReference type="Proteomes" id="UP000241771"/>
    </source>
</evidence>
<reference evidence="1 2" key="1">
    <citation type="submission" date="2018-01" db="EMBL/GenBank/DDBJ databases">
        <title>Whole genome sequencing of Histamine producing bacteria.</title>
        <authorList>
            <person name="Butler K."/>
        </authorList>
    </citation>
    <scope>NUCLEOTIDE SEQUENCE [LARGE SCALE GENOMIC DNA]</scope>
    <source>
        <strain evidence="1 2">DSM 100436</strain>
    </source>
</reference>
<name>A0A2T3NUX0_9GAMM</name>
<evidence type="ECO:0008006" key="3">
    <source>
        <dbReference type="Google" id="ProtNLM"/>
    </source>
</evidence>